<keyword evidence="16" id="KW-0325">Glycoprotein</keyword>
<dbReference type="PANTHER" id="PTHR27007">
    <property type="match status" value="1"/>
</dbReference>
<dbReference type="FunFam" id="2.60.120.200:FF:000103">
    <property type="entry name" value="L-type lectin-domain containing receptor kinase IX.1"/>
    <property type="match status" value="1"/>
</dbReference>
<dbReference type="InterPro" id="IPR001220">
    <property type="entry name" value="Legume_lectin_dom"/>
</dbReference>
<keyword evidence="11" id="KW-0418">Kinase</keyword>
<evidence type="ECO:0000256" key="6">
    <source>
        <dbReference type="ARBA" id="ARBA00022679"/>
    </source>
</evidence>
<feature type="transmembrane region" description="Helical" evidence="19">
    <location>
        <begin position="271"/>
        <end position="294"/>
    </location>
</feature>
<evidence type="ECO:0000256" key="18">
    <source>
        <dbReference type="SAM" id="MobiDB-lite"/>
    </source>
</evidence>
<keyword evidence="13 19" id="KW-1133">Transmembrane helix</keyword>
<evidence type="ECO:0000256" key="5">
    <source>
        <dbReference type="ARBA" id="ARBA00022475"/>
    </source>
</evidence>
<dbReference type="SUPFAM" id="SSF49899">
    <property type="entry name" value="Concanavalin A-like lectins/glucanases"/>
    <property type="match status" value="1"/>
</dbReference>
<dbReference type="PROSITE" id="PS00107">
    <property type="entry name" value="PROTEIN_KINASE_ATP"/>
    <property type="match status" value="1"/>
</dbReference>
<dbReference type="GO" id="GO:0030246">
    <property type="term" value="F:carbohydrate binding"/>
    <property type="evidence" value="ECO:0007669"/>
    <property type="project" value="UniProtKB-KW"/>
</dbReference>
<evidence type="ECO:0000256" key="7">
    <source>
        <dbReference type="ARBA" id="ARBA00022692"/>
    </source>
</evidence>
<keyword evidence="7 19" id="KW-0812">Transmembrane</keyword>
<evidence type="ECO:0000256" key="12">
    <source>
        <dbReference type="ARBA" id="ARBA00022840"/>
    </source>
</evidence>
<proteinExistence type="inferred from homology"/>
<dbReference type="GO" id="GO:0004672">
    <property type="term" value="F:protein kinase activity"/>
    <property type="evidence" value="ECO:0007669"/>
    <property type="project" value="InterPro"/>
</dbReference>
<evidence type="ECO:0000256" key="2">
    <source>
        <dbReference type="ARBA" id="ARBA00007606"/>
    </source>
</evidence>
<dbReference type="OMA" id="KEWDPPM"/>
<evidence type="ECO:0000259" key="21">
    <source>
        <dbReference type="PROSITE" id="PS50011"/>
    </source>
</evidence>
<dbReference type="Gramene" id="Manes.09G046300.1.v8.1">
    <property type="protein sequence ID" value="Manes.09G046300.1.v8.1.CDS.1"/>
    <property type="gene ID" value="Manes.09G046300.v8.1"/>
</dbReference>
<dbReference type="Gene3D" id="3.30.200.20">
    <property type="entry name" value="Phosphorylase Kinase, domain 1"/>
    <property type="match status" value="1"/>
</dbReference>
<feature type="signal peptide" evidence="20">
    <location>
        <begin position="1"/>
        <end position="21"/>
    </location>
</feature>
<name>A0A2C9V7V7_MANES</name>
<dbReference type="InterPro" id="IPR011009">
    <property type="entry name" value="Kinase-like_dom_sf"/>
</dbReference>
<feature type="region of interest" description="Disordered" evidence="18">
    <location>
        <begin position="609"/>
        <end position="629"/>
    </location>
</feature>
<dbReference type="InterPro" id="IPR013320">
    <property type="entry name" value="ConA-like_dom_sf"/>
</dbReference>
<dbReference type="Gene3D" id="2.60.120.200">
    <property type="match status" value="1"/>
</dbReference>
<keyword evidence="6" id="KW-0808">Transferase</keyword>
<dbReference type="SMART" id="SM00220">
    <property type="entry name" value="S_TKc"/>
    <property type="match status" value="1"/>
</dbReference>
<evidence type="ECO:0000256" key="11">
    <source>
        <dbReference type="ARBA" id="ARBA00022777"/>
    </source>
</evidence>
<dbReference type="GO" id="GO:0005524">
    <property type="term" value="F:ATP binding"/>
    <property type="evidence" value="ECO:0007669"/>
    <property type="project" value="UniProtKB-UniRule"/>
</dbReference>
<dbReference type="GO" id="GO:0005886">
    <property type="term" value="C:plasma membrane"/>
    <property type="evidence" value="ECO:0000318"/>
    <property type="project" value="GO_Central"/>
</dbReference>
<evidence type="ECO:0000256" key="16">
    <source>
        <dbReference type="ARBA" id="ARBA00023180"/>
    </source>
</evidence>
<evidence type="ECO:0000313" key="22">
    <source>
        <dbReference type="EMBL" id="OAY40760.1"/>
    </source>
</evidence>
<dbReference type="Pfam" id="PF00139">
    <property type="entry name" value="Lectin_legB"/>
    <property type="match status" value="1"/>
</dbReference>
<dbReference type="GO" id="GO:0002229">
    <property type="term" value="P:defense response to oomycetes"/>
    <property type="evidence" value="ECO:0007669"/>
    <property type="project" value="UniProtKB-ARBA"/>
</dbReference>
<dbReference type="InterPro" id="IPR000719">
    <property type="entry name" value="Prot_kinase_dom"/>
</dbReference>
<dbReference type="Gene3D" id="1.10.510.10">
    <property type="entry name" value="Transferase(Phosphotransferase) domain 1"/>
    <property type="match status" value="1"/>
</dbReference>
<keyword evidence="12 17" id="KW-0067">ATP-binding</keyword>
<keyword evidence="23" id="KW-1185">Reference proteome</keyword>
<sequence length="629" mass="70416">MIISCRLSFIIIHFLVSYAHAVSFSITHFDPGANNIIYEGDAIASDGAIELINLVDYTCRVGRATYAERVPLWDSSTGTLADFNTRFSFTIDTLNSTNYGHGIAFFLGPVGYSIPPNSASGFLGIVNSTASSAMSKTQLVVVEFDTFVNKEWDPPMQHVGINNNSIFSDVSASWNPGSNSGKVANVLITYNATTKDLSVFWTYDENPTFTGNSSLSYQIDLMQVLPPWVTIGFSAATGQYLERNTVHSWEFTSNFVPNEGDGKKPHLKTQWIVLIAAACLIVLVVLGFGIYWLIKKIKGIFYGKRSSGGRSRKTDLESAVLPKSFSYQELLTATKGFAKQRQLGEGGSGFVYKGALTDPCCLVAVKKVSPQSERLFDNEVRIISSLKHRTLVQFLGWCHERDEFLLVYEYMAKGSLHDRLFGSKKTLPWNRRYNTALTVATALKYLHDDAEHQVLHRDIKPENILLRGDFTAKVGDFGISKFVNTQLRTQRTNPVGTPGYVAPEYRRDGRATTHSDMYSFGVVALEIACGRRNYRNNDPLKVVKEVWTQYKAGNILEAADRRLKEFNLKEMECLMIVGLLCTHPTDRERPSAGEVIKFLNFEAPLPELPPMLHDPEFPHNSDINERNTR</sequence>
<evidence type="ECO:0000256" key="17">
    <source>
        <dbReference type="PROSITE-ProRule" id="PRU10141"/>
    </source>
</evidence>
<dbReference type="InterPro" id="IPR050528">
    <property type="entry name" value="L-type_Lectin-RKs"/>
</dbReference>
<evidence type="ECO:0000256" key="8">
    <source>
        <dbReference type="ARBA" id="ARBA00022729"/>
    </source>
</evidence>
<evidence type="ECO:0000256" key="3">
    <source>
        <dbReference type="ARBA" id="ARBA00008536"/>
    </source>
</evidence>
<reference evidence="23" key="1">
    <citation type="journal article" date="2016" name="Nat. Biotechnol.">
        <title>Sequencing wild and cultivated cassava and related species reveals extensive interspecific hybridization and genetic diversity.</title>
        <authorList>
            <person name="Bredeson J.V."/>
            <person name="Lyons J.B."/>
            <person name="Prochnik S.E."/>
            <person name="Wu G.A."/>
            <person name="Ha C.M."/>
            <person name="Edsinger-Gonzales E."/>
            <person name="Grimwood J."/>
            <person name="Schmutz J."/>
            <person name="Rabbi I.Y."/>
            <person name="Egesi C."/>
            <person name="Nauluvula P."/>
            <person name="Lebot V."/>
            <person name="Ndunguru J."/>
            <person name="Mkamilo G."/>
            <person name="Bart R.S."/>
            <person name="Setter T.L."/>
            <person name="Gleadow R.M."/>
            <person name="Kulakow P."/>
            <person name="Ferguson M.E."/>
            <person name="Rounsley S."/>
            <person name="Rokhsar D.S."/>
        </authorList>
    </citation>
    <scope>NUCLEOTIDE SEQUENCE [LARGE SCALE GENOMIC DNA]</scope>
    <source>
        <strain evidence="23">cv. AM560-2</strain>
    </source>
</reference>
<keyword evidence="8 20" id="KW-0732">Signal</keyword>
<dbReference type="SUPFAM" id="SSF56112">
    <property type="entry name" value="Protein kinase-like (PK-like)"/>
    <property type="match status" value="1"/>
</dbReference>
<dbReference type="STRING" id="3983.A0A2C9V7V7"/>
<feature type="binding site" evidence="17">
    <location>
        <position position="367"/>
    </location>
    <ligand>
        <name>ATP</name>
        <dbReference type="ChEBI" id="CHEBI:30616"/>
    </ligand>
</feature>
<evidence type="ECO:0000256" key="10">
    <source>
        <dbReference type="ARBA" id="ARBA00022741"/>
    </source>
</evidence>
<dbReference type="InterPro" id="IPR008271">
    <property type="entry name" value="Ser/Thr_kinase_AS"/>
</dbReference>
<comment type="subcellular location">
    <subcellularLocation>
        <location evidence="1">Cell membrane</location>
        <topology evidence="1">Single-pass type I membrane protein</topology>
    </subcellularLocation>
</comment>
<keyword evidence="14 19" id="KW-0472">Membrane</keyword>
<comment type="similarity">
    <text evidence="3">In the N-terminal section; belongs to the leguminous lectin family.</text>
</comment>
<evidence type="ECO:0000256" key="20">
    <source>
        <dbReference type="SAM" id="SignalP"/>
    </source>
</evidence>
<dbReference type="OrthoDB" id="4062651at2759"/>
<dbReference type="PROSITE" id="PS50011">
    <property type="entry name" value="PROTEIN_KINASE_DOM"/>
    <property type="match status" value="1"/>
</dbReference>
<evidence type="ECO:0000256" key="1">
    <source>
        <dbReference type="ARBA" id="ARBA00004251"/>
    </source>
</evidence>
<feature type="compositionally biased region" description="Basic and acidic residues" evidence="18">
    <location>
        <begin position="613"/>
        <end position="629"/>
    </location>
</feature>
<evidence type="ECO:0000256" key="4">
    <source>
        <dbReference type="ARBA" id="ARBA00010217"/>
    </source>
</evidence>
<dbReference type="Pfam" id="PF00069">
    <property type="entry name" value="Pkinase"/>
    <property type="match status" value="1"/>
</dbReference>
<evidence type="ECO:0000256" key="9">
    <source>
        <dbReference type="ARBA" id="ARBA00022734"/>
    </source>
</evidence>
<organism evidence="22 23">
    <name type="scientific">Manihot esculenta</name>
    <name type="common">Cassava</name>
    <name type="synonym">Jatropha manihot</name>
    <dbReference type="NCBI Taxonomy" id="3983"/>
    <lineage>
        <taxon>Eukaryota</taxon>
        <taxon>Viridiplantae</taxon>
        <taxon>Streptophyta</taxon>
        <taxon>Embryophyta</taxon>
        <taxon>Tracheophyta</taxon>
        <taxon>Spermatophyta</taxon>
        <taxon>Magnoliopsida</taxon>
        <taxon>eudicotyledons</taxon>
        <taxon>Gunneridae</taxon>
        <taxon>Pentapetalae</taxon>
        <taxon>rosids</taxon>
        <taxon>fabids</taxon>
        <taxon>Malpighiales</taxon>
        <taxon>Euphorbiaceae</taxon>
        <taxon>Crotonoideae</taxon>
        <taxon>Manihoteae</taxon>
        <taxon>Manihot</taxon>
    </lineage>
</organism>
<keyword evidence="5" id="KW-1003">Cell membrane</keyword>
<evidence type="ECO:0000256" key="14">
    <source>
        <dbReference type="ARBA" id="ARBA00023136"/>
    </source>
</evidence>
<protein>
    <recommendedName>
        <fullName evidence="21">Protein kinase domain-containing protein</fullName>
    </recommendedName>
</protein>
<keyword evidence="15" id="KW-0675">Receptor</keyword>
<dbReference type="FunFam" id="1.10.510.10:FF:000240">
    <property type="entry name" value="Lectin-domain containing receptor kinase A4.3"/>
    <property type="match status" value="1"/>
</dbReference>
<evidence type="ECO:0000256" key="19">
    <source>
        <dbReference type="SAM" id="Phobius"/>
    </source>
</evidence>
<evidence type="ECO:0000313" key="23">
    <source>
        <dbReference type="Proteomes" id="UP000091857"/>
    </source>
</evidence>
<dbReference type="AlphaFoldDB" id="A0A2C9V7V7"/>
<evidence type="ECO:0000256" key="15">
    <source>
        <dbReference type="ARBA" id="ARBA00023170"/>
    </source>
</evidence>
<dbReference type="EMBL" id="CM004395">
    <property type="protein sequence ID" value="OAY40760.1"/>
    <property type="molecule type" value="Genomic_DNA"/>
</dbReference>
<dbReference type="CDD" id="cd06899">
    <property type="entry name" value="lectin_legume_LecRK_Arcelin_ConA"/>
    <property type="match status" value="1"/>
</dbReference>
<keyword evidence="10 17" id="KW-0547">Nucleotide-binding</keyword>
<dbReference type="InterPro" id="IPR017441">
    <property type="entry name" value="Protein_kinase_ATP_BS"/>
</dbReference>
<comment type="caution">
    <text evidence="22">The sequence shown here is derived from an EMBL/GenBank/DDBJ whole genome shotgun (WGS) entry which is preliminary data.</text>
</comment>
<evidence type="ECO:0000256" key="13">
    <source>
        <dbReference type="ARBA" id="ARBA00022989"/>
    </source>
</evidence>
<gene>
    <name evidence="22" type="ORF">MANES_09G046300v8</name>
</gene>
<keyword evidence="9" id="KW-0430">Lectin</keyword>
<feature type="domain" description="Protein kinase" evidence="21">
    <location>
        <begin position="337"/>
        <end position="608"/>
    </location>
</feature>
<dbReference type="PROSITE" id="PS00108">
    <property type="entry name" value="PROTEIN_KINASE_ST"/>
    <property type="match status" value="1"/>
</dbReference>
<accession>A0A2C9V7V7</accession>
<comment type="similarity">
    <text evidence="4">In the C-terminal section; belongs to the protein kinase superfamily. Ser/Thr protein kinase family.</text>
</comment>
<dbReference type="Proteomes" id="UP000091857">
    <property type="component" value="Chromosome 9"/>
</dbReference>
<comment type="similarity">
    <text evidence="2">Belongs to the leguminous lectin family.</text>
</comment>
<feature type="chain" id="PRO_5012542036" description="Protein kinase domain-containing protein" evidence="20">
    <location>
        <begin position="22"/>
        <end position="629"/>
    </location>
</feature>